<comment type="caution">
    <text evidence="2">The sequence shown here is derived from an EMBL/GenBank/DDBJ whole genome shotgun (WGS) entry which is preliminary data.</text>
</comment>
<protein>
    <submittedName>
        <fullName evidence="2">Uncharacterized protein</fullName>
    </submittedName>
</protein>
<name>A0A8H6HVL5_9AGAR</name>
<dbReference type="AlphaFoldDB" id="A0A8H6HVL5"/>
<evidence type="ECO:0000313" key="3">
    <source>
        <dbReference type="Proteomes" id="UP000521943"/>
    </source>
</evidence>
<evidence type="ECO:0000313" key="2">
    <source>
        <dbReference type="EMBL" id="KAF6753685.1"/>
    </source>
</evidence>
<evidence type="ECO:0000256" key="1">
    <source>
        <dbReference type="SAM" id="MobiDB-lite"/>
    </source>
</evidence>
<keyword evidence="3" id="KW-1185">Reference proteome</keyword>
<dbReference type="Proteomes" id="UP000521943">
    <property type="component" value="Unassembled WGS sequence"/>
</dbReference>
<feature type="region of interest" description="Disordered" evidence="1">
    <location>
        <begin position="1"/>
        <end position="32"/>
    </location>
</feature>
<reference evidence="2 3" key="1">
    <citation type="submission" date="2020-07" db="EMBL/GenBank/DDBJ databases">
        <title>Comparative genomics of pyrophilous fungi reveals a link between fire events and developmental genes.</title>
        <authorList>
            <consortium name="DOE Joint Genome Institute"/>
            <person name="Steindorff A.S."/>
            <person name="Carver A."/>
            <person name="Calhoun S."/>
            <person name="Stillman K."/>
            <person name="Liu H."/>
            <person name="Lipzen A."/>
            <person name="Pangilinan J."/>
            <person name="Labutti K."/>
            <person name="Bruns T.D."/>
            <person name="Grigoriev I.V."/>
        </authorList>
    </citation>
    <scope>NUCLEOTIDE SEQUENCE [LARGE SCALE GENOMIC DNA]</scope>
    <source>
        <strain evidence="2 3">CBS 144469</strain>
    </source>
</reference>
<dbReference type="OrthoDB" id="10524427at2759"/>
<gene>
    <name evidence="2" type="ORF">DFP72DRAFT_1046474</name>
</gene>
<sequence>MSNTRPPVPVRRGFTTPTPPNGPRVNLKQQERRPSYVYTVRVWQASAQAPSSTPLSHSANLSQLRELNYIAQSSPRSPQRRSSRLPPPYSLHGHLSFYDQQCEDAVIKVLPNAFEISEESSIQECKRCIETARFNLDARAEAEGDDTLATLVGRLCLVQEMWSEYERKKAELHEFVQKMEAQTRALDQALDMESGREDIAAEVVVLKGQIGIRRVPQSLVRELVQ</sequence>
<organism evidence="2 3">
    <name type="scientific">Ephemerocybe angulata</name>
    <dbReference type="NCBI Taxonomy" id="980116"/>
    <lineage>
        <taxon>Eukaryota</taxon>
        <taxon>Fungi</taxon>
        <taxon>Dikarya</taxon>
        <taxon>Basidiomycota</taxon>
        <taxon>Agaricomycotina</taxon>
        <taxon>Agaricomycetes</taxon>
        <taxon>Agaricomycetidae</taxon>
        <taxon>Agaricales</taxon>
        <taxon>Agaricineae</taxon>
        <taxon>Psathyrellaceae</taxon>
        <taxon>Ephemerocybe</taxon>
    </lineage>
</organism>
<proteinExistence type="predicted"/>
<accession>A0A8H6HVL5</accession>
<dbReference type="EMBL" id="JACGCI010000038">
    <property type="protein sequence ID" value="KAF6753685.1"/>
    <property type="molecule type" value="Genomic_DNA"/>
</dbReference>